<dbReference type="CDD" id="cd05233">
    <property type="entry name" value="SDR_c"/>
    <property type="match status" value="1"/>
</dbReference>
<dbReference type="Pfam" id="PF13561">
    <property type="entry name" value="adh_short_C2"/>
    <property type="match status" value="1"/>
</dbReference>
<name>A0A9W6UKI8_9ACTN</name>
<dbReference type="InterPro" id="IPR050259">
    <property type="entry name" value="SDR"/>
</dbReference>
<dbReference type="PANTHER" id="PTHR42879">
    <property type="entry name" value="3-OXOACYL-(ACYL-CARRIER-PROTEIN) REDUCTASE"/>
    <property type="match status" value="1"/>
</dbReference>
<reference evidence="4" key="1">
    <citation type="submission" date="2023-02" db="EMBL/GenBank/DDBJ databases">
        <title>Kitasatospora phosalacinea NBRC 14362.</title>
        <authorList>
            <person name="Ichikawa N."/>
            <person name="Sato H."/>
            <person name="Tonouchi N."/>
        </authorList>
    </citation>
    <scope>NUCLEOTIDE SEQUENCE</scope>
    <source>
        <strain evidence="4">NBRC 14362</strain>
    </source>
</reference>
<dbReference type="Proteomes" id="UP001165143">
    <property type="component" value="Unassembled WGS sequence"/>
</dbReference>
<comment type="caution">
    <text evidence="4">The sequence shown here is derived from an EMBL/GenBank/DDBJ whole genome shotgun (WGS) entry which is preliminary data.</text>
</comment>
<evidence type="ECO:0000256" key="1">
    <source>
        <dbReference type="ARBA" id="ARBA00006484"/>
    </source>
</evidence>
<dbReference type="SMART" id="SM00822">
    <property type="entry name" value="PKS_KR"/>
    <property type="match status" value="1"/>
</dbReference>
<keyword evidence="2" id="KW-0560">Oxidoreductase</keyword>
<dbReference type="PANTHER" id="PTHR42879:SF2">
    <property type="entry name" value="3-OXOACYL-[ACYL-CARRIER-PROTEIN] REDUCTASE FABG"/>
    <property type="match status" value="1"/>
</dbReference>
<evidence type="ECO:0000313" key="4">
    <source>
        <dbReference type="EMBL" id="GLW53441.1"/>
    </source>
</evidence>
<proteinExistence type="inferred from homology"/>
<comment type="similarity">
    <text evidence="1">Belongs to the short-chain dehydrogenases/reductases (SDR) family.</text>
</comment>
<gene>
    <name evidence="4" type="primary">fabG</name>
    <name evidence="4" type="ORF">Kpho01_14520</name>
</gene>
<organism evidence="4 5">
    <name type="scientific">Kitasatospora phosalacinea</name>
    <dbReference type="NCBI Taxonomy" id="2065"/>
    <lineage>
        <taxon>Bacteria</taxon>
        <taxon>Bacillati</taxon>
        <taxon>Actinomycetota</taxon>
        <taxon>Actinomycetes</taxon>
        <taxon>Kitasatosporales</taxon>
        <taxon>Streptomycetaceae</taxon>
        <taxon>Kitasatospora</taxon>
    </lineage>
</organism>
<accession>A0A9W6UKI8</accession>
<dbReference type="Gene3D" id="3.40.50.720">
    <property type="entry name" value="NAD(P)-binding Rossmann-like Domain"/>
    <property type="match status" value="1"/>
</dbReference>
<dbReference type="GO" id="GO:0016491">
    <property type="term" value="F:oxidoreductase activity"/>
    <property type="evidence" value="ECO:0007669"/>
    <property type="project" value="UniProtKB-KW"/>
</dbReference>
<dbReference type="RefSeq" id="WP_033250418.1">
    <property type="nucleotide sequence ID" value="NZ_BSRX01000006.1"/>
</dbReference>
<dbReference type="FunFam" id="3.40.50.720:FF:000084">
    <property type="entry name" value="Short-chain dehydrogenase reductase"/>
    <property type="match status" value="1"/>
</dbReference>
<dbReference type="PRINTS" id="PR00080">
    <property type="entry name" value="SDRFAMILY"/>
</dbReference>
<evidence type="ECO:0000256" key="2">
    <source>
        <dbReference type="ARBA" id="ARBA00023002"/>
    </source>
</evidence>
<dbReference type="InterPro" id="IPR036291">
    <property type="entry name" value="NAD(P)-bd_dom_sf"/>
</dbReference>
<dbReference type="InterPro" id="IPR002347">
    <property type="entry name" value="SDR_fam"/>
</dbReference>
<protein>
    <submittedName>
        <fullName evidence="4">Beta-ketoacyl-ACP reductase</fullName>
    </submittedName>
</protein>
<dbReference type="PRINTS" id="PR00081">
    <property type="entry name" value="GDHRDH"/>
</dbReference>
<evidence type="ECO:0000259" key="3">
    <source>
        <dbReference type="SMART" id="SM00822"/>
    </source>
</evidence>
<dbReference type="EMBL" id="BSRX01000006">
    <property type="protein sequence ID" value="GLW53441.1"/>
    <property type="molecule type" value="Genomic_DNA"/>
</dbReference>
<feature type="domain" description="Ketoreductase" evidence="3">
    <location>
        <begin position="8"/>
        <end position="181"/>
    </location>
</feature>
<dbReference type="OrthoDB" id="286404at2"/>
<evidence type="ECO:0000313" key="5">
    <source>
        <dbReference type="Proteomes" id="UP001165143"/>
    </source>
</evidence>
<dbReference type="SUPFAM" id="SSF51735">
    <property type="entry name" value="NAD(P)-binding Rossmann-fold domains"/>
    <property type="match status" value="1"/>
</dbReference>
<dbReference type="InterPro" id="IPR057326">
    <property type="entry name" value="KR_dom"/>
</dbReference>
<sequence length="253" mass="26469">MDFGLAGRTVLVTGATRGIGNATARAFAAEGARVAIGYGSDRAAAQALAEELGAADDRALAVRYRLGEPDSPDRAVAEVEERWGGVDVLVANAMMPGALRPRGARFEDHDPAEWAPFVEQNTVGTLRTVQLVLPAMRRRGWGRVVLVSSVVARLGKPGREYYGTVKSGLHGFARSLVWDLHGTGVLVNLVSPGLTLTPEVRAALPEDLRAGERAVTPSGALNRPEDVAAAALFLGSAANGNITGEELVVAGGR</sequence>
<dbReference type="AlphaFoldDB" id="A0A9W6UKI8"/>